<dbReference type="RefSeq" id="XP_002841978.1">
    <property type="nucleotide sequence ID" value="XM_002841932.1"/>
</dbReference>
<name>D5GNS6_TUBMM</name>
<reference evidence="2 3" key="1">
    <citation type="journal article" date="2010" name="Nature">
        <title>Perigord black truffle genome uncovers evolutionary origins and mechanisms of symbiosis.</title>
        <authorList>
            <person name="Martin F."/>
            <person name="Kohler A."/>
            <person name="Murat C."/>
            <person name="Balestrini R."/>
            <person name="Coutinho P.M."/>
            <person name="Jaillon O."/>
            <person name="Montanini B."/>
            <person name="Morin E."/>
            <person name="Noel B."/>
            <person name="Percudani R."/>
            <person name="Porcel B."/>
            <person name="Rubini A."/>
            <person name="Amicucci A."/>
            <person name="Amselem J."/>
            <person name="Anthouard V."/>
            <person name="Arcioni S."/>
            <person name="Artiguenave F."/>
            <person name="Aury J.M."/>
            <person name="Ballario P."/>
            <person name="Bolchi A."/>
            <person name="Brenna A."/>
            <person name="Brun A."/>
            <person name="Buee M."/>
            <person name="Cantarel B."/>
            <person name="Chevalier G."/>
            <person name="Couloux A."/>
            <person name="Da Silva C."/>
            <person name="Denoeud F."/>
            <person name="Duplessis S."/>
            <person name="Ghignone S."/>
            <person name="Hilselberger B."/>
            <person name="Iotti M."/>
            <person name="Marcais B."/>
            <person name="Mello A."/>
            <person name="Miranda M."/>
            <person name="Pacioni G."/>
            <person name="Quesneville H."/>
            <person name="Riccioni C."/>
            <person name="Ruotolo R."/>
            <person name="Splivallo R."/>
            <person name="Stocchi V."/>
            <person name="Tisserant E."/>
            <person name="Viscomi A.R."/>
            <person name="Zambonelli A."/>
            <person name="Zampieri E."/>
            <person name="Henrissat B."/>
            <person name="Lebrun M.H."/>
            <person name="Paolocci F."/>
            <person name="Bonfante P."/>
            <person name="Ottonello S."/>
            <person name="Wincker P."/>
        </authorList>
    </citation>
    <scope>NUCLEOTIDE SEQUENCE [LARGE SCALE GENOMIC DNA]</scope>
    <source>
        <strain evidence="2 3">Mel28</strain>
    </source>
</reference>
<dbReference type="Proteomes" id="UP000006911">
    <property type="component" value="Unassembled WGS sequence"/>
</dbReference>
<feature type="region of interest" description="Disordered" evidence="1">
    <location>
        <begin position="1"/>
        <end position="23"/>
    </location>
</feature>
<dbReference type="GeneID" id="9182821"/>
<feature type="compositionally biased region" description="Polar residues" evidence="1">
    <location>
        <begin position="1"/>
        <end position="10"/>
    </location>
</feature>
<evidence type="ECO:0000313" key="3">
    <source>
        <dbReference type="Proteomes" id="UP000006911"/>
    </source>
</evidence>
<accession>D5GNS6</accession>
<evidence type="ECO:0000313" key="2">
    <source>
        <dbReference type="EMBL" id="CAZ86169.1"/>
    </source>
</evidence>
<dbReference type="InParanoid" id="D5GNS6"/>
<organism evidence="2 3">
    <name type="scientific">Tuber melanosporum (strain Mel28)</name>
    <name type="common">Perigord black truffle</name>
    <dbReference type="NCBI Taxonomy" id="656061"/>
    <lineage>
        <taxon>Eukaryota</taxon>
        <taxon>Fungi</taxon>
        <taxon>Dikarya</taxon>
        <taxon>Ascomycota</taxon>
        <taxon>Pezizomycotina</taxon>
        <taxon>Pezizomycetes</taxon>
        <taxon>Pezizales</taxon>
        <taxon>Tuberaceae</taxon>
        <taxon>Tuber</taxon>
    </lineage>
</organism>
<keyword evidence="3" id="KW-1185">Reference proteome</keyword>
<dbReference type="KEGG" id="tml:GSTUM_00011456001"/>
<gene>
    <name evidence="2" type="ORF">GSTUM_00011456001</name>
</gene>
<proteinExistence type="predicted"/>
<dbReference type="EMBL" id="FN430368">
    <property type="protein sequence ID" value="CAZ86169.1"/>
    <property type="molecule type" value="Genomic_DNA"/>
</dbReference>
<protein>
    <submittedName>
        <fullName evidence="2">(Perigord truffle) hypothetical protein</fullName>
    </submittedName>
</protein>
<sequence length="33" mass="4011">MLSQGLQATNYKQKKTKESTKKHEYYYQEPKKC</sequence>
<evidence type="ECO:0000256" key="1">
    <source>
        <dbReference type="SAM" id="MobiDB-lite"/>
    </source>
</evidence>
<dbReference type="HOGENOM" id="CLU_219517_0_0_1"/>
<dbReference type="AlphaFoldDB" id="D5GNS6"/>